<dbReference type="Proteomes" id="UP001153148">
    <property type="component" value="Unassembled WGS sequence"/>
</dbReference>
<organism evidence="1 2">
    <name type="scientific">Timema podura</name>
    <name type="common">Walking stick</name>
    <dbReference type="NCBI Taxonomy" id="61482"/>
    <lineage>
        <taxon>Eukaryota</taxon>
        <taxon>Metazoa</taxon>
        <taxon>Ecdysozoa</taxon>
        <taxon>Arthropoda</taxon>
        <taxon>Hexapoda</taxon>
        <taxon>Insecta</taxon>
        <taxon>Pterygota</taxon>
        <taxon>Neoptera</taxon>
        <taxon>Polyneoptera</taxon>
        <taxon>Phasmatodea</taxon>
        <taxon>Timematodea</taxon>
        <taxon>Timematoidea</taxon>
        <taxon>Timematidae</taxon>
        <taxon>Timema</taxon>
    </lineage>
</organism>
<keyword evidence="2" id="KW-1185">Reference proteome</keyword>
<evidence type="ECO:0000313" key="1">
    <source>
        <dbReference type="EMBL" id="CAG2057230.1"/>
    </source>
</evidence>
<name>A0ABN7NSA2_TIMPD</name>
<proteinExistence type="predicted"/>
<gene>
    <name evidence="1" type="ORF">TPAB3V08_LOCUS4209</name>
</gene>
<protein>
    <submittedName>
        <fullName evidence="1">Uncharacterized protein</fullName>
    </submittedName>
</protein>
<accession>A0ABN7NSA2</accession>
<reference evidence="1" key="1">
    <citation type="submission" date="2021-03" db="EMBL/GenBank/DDBJ databases">
        <authorList>
            <person name="Tran Van P."/>
        </authorList>
    </citation>
    <scope>NUCLEOTIDE SEQUENCE</scope>
</reference>
<evidence type="ECO:0000313" key="2">
    <source>
        <dbReference type="Proteomes" id="UP001153148"/>
    </source>
</evidence>
<sequence>MMGSVPIISAYSVNTPPNATGDDHDTLLYTSLRTTKLLRPLALSSASLKPILWDGGRDGERRAMTSQPTQVSFHTNKKRWITETTKDGAYLPDPLFIVSLNVSHLLEINTTSAQELVRRILSSVSFWWECDYSSSHETSANMGHLNILTMAAVVIGACAYIPHEKHRVCSARSSSCVMRMRDVRWLKMGDGKIAQPAIGKNIAWRITEEEDQNENRIHYQRGTTANPCTTHDMGLKLPFQKEMTSLGVLPPKVTTSKWLLLIGGTLRGT</sequence>
<comment type="caution">
    <text evidence="1">The sequence shown here is derived from an EMBL/GenBank/DDBJ whole genome shotgun (WGS) entry which is preliminary data.</text>
</comment>
<dbReference type="EMBL" id="CAJPIN010005083">
    <property type="protein sequence ID" value="CAG2057230.1"/>
    <property type="molecule type" value="Genomic_DNA"/>
</dbReference>